<dbReference type="AlphaFoldDB" id="A0A6N1X6T8"/>
<name>A0A6N1X6T8_9BURK</name>
<evidence type="ECO:0000256" key="1">
    <source>
        <dbReference type="ARBA" id="ARBA00023002"/>
    </source>
</evidence>
<dbReference type="EMBL" id="CP054840">
    <property type="protein sequence ID" value="QKV54558.1"/>
    <property type="molecule type" value="Genomic_DNA"/>
</dbReference>
<dbReference type="Gene3D" id="2.30.110.10">
    <property type="entry name" value="Electron Transport, Fmn-binding Protein, Chain A"/>
    <property type="match status" value="1"/>
</dbReference>
<reference evidence="3 4" key="1">
    <citation type="submission" date="2020-06" db="EMBL/GenBank/DDBJ databases">
        <title>Acidovorax antarctica sp. nov., isolated from Corinth ice sheet soil, Antarctic Fields Peninsula.</title>
        <authorList>
            <person name="Xu Q."/>
            <person name="Peng F."/>
        </authorList>
    </citation>
    <scope>NUCLEOTIDE SEQUENCE [LARGE SCALE GENOMIC DNA]</scope>
    <source>
        <strain evidence="3 4">16-35-5</strain>
    </source>
</reference>
<dbReference type="PANTHER" id="PTHR30466">
    <property type="entry name" value="FLAVIN REDUCTASE"/>
    <property type="match status" value="1"/>
</dbReference>
<accession>A0A6N1X6T8</accession>
<dbReference type="SMART" id="SM00903">
    <property type="entry name" value="Flavin_Reduct"/>
    <property type="match status" value="1"/>
</dbReference>
<dbReference type="InterPro" id="IPR050268">
    <property type="entry name" value="NADH-dep_flavin_reductase"/>
</dbReference>
<dbReference type="InterPro" id="IPR002563">
    <property type="entry name" value="Flavin_Rdtase-like_dom"/>
</dbReference>
<feature type="domain" description="Flavin reductase like" evidence="2">
    <location>
        <begin position="114"/>
        <end position="258"/>
    </location>
</feature>
<dbReference type="KEGG" id="aant:HUK68_17605"/>
<dbReference type="Proteomes" id="UP000509579">
    <property type="component" value="Chromosome"/>
</dbReference>
<sequence length="261" mass="28382">MRFHLSDSGTLSLREPMDFKRLEVLIDPQPPEAVERAIHRIGRRESATHVRIAPSVLRFVSGHAGEPEWEEGFARMLDYAQRSGWVDDAGQVRAHISHAGQEDVVSIDEFKTALRALPAGICAVSTGQGDKVAGMIVSSLTAVCAEPPMIGFFAHRQSSFTAPLLESGRFVANVLGEGHDAVMAQFLQAPQGLARFSDERWCSESGQAPVLSDALASMECDVVWTQTLGTHVLVVGKVRRSRHSPSNPVVHFNAATHRIAA</sequence>
<dbReference type="SUPFAM" id="SSF50475">
    <property type="entry name" value="FMN-binding split barrel"/>
    <property type="match status" value="1"/>
</dbReference>
<keyword evidence="4" id="KW-1185">Reference proteome</keyword>
<dbReference type="GO" id="GO:0010181">
    <property type="term" value="F:FMN binding"/>
    <property type="evidence" value="ECO:0007669"/>
    <property type="project" value="InterPro"/>
</dbReference>
<proteinExistence type="predicted"/>
<evidence type="ECO:0000313" key="4">
    <source>
        <dbReference type="Proteomes" id="UP000509579"/>
    </source>
</evidence>
<evidence type="ECO:0000313" key="3">
    <source>
        <dbReference type="EMBL" id="QKV54558.1"/>
    </source>
</evidence>
<dbReference type="Pfam" id="PF01613">
    <property type="entry name" value="Flavin_Reduct"/>
    <property type="match status" value="1"/>
</dbReference>
<keyword evidence="1" id="KW-0560">Oxidoreductase</keyword>
<evidence type="ECO:0000259" key="2">
    <source>
        <dbReference type="SMART" id="SM00903"/>
    </source>
</evidence>
<organism evidence="3 4">
    <name type="scientific">Comamonas antarctica</name>
    <dbReference type="NCBI Taxonomy" id="2743470"/>
    <lineage>
        <taxon>Bacteria</taxon>
        <taxon>Pseudomonadati</taxon>
        <taxon>Pseudomonadota</taxon>
        <taxon>Betaproteobacteria</taxon>
        <taxon>Burkholderiales</taxon>
        <taxon>Comamonadaceae</taxon>
        <taxon>Comamonas</taxon>
    </lineage>
</organism>
<dbReference type="PANTHER" id="PTHR30466:SF1">
    <property type="entry name" value="FMN REDUCTASE (NADH) RUTF"/>
    <property type="match status" value="1"/>
</dbReference>
<dbReference type="InterPro" id="IPR012349">
    <property type="entry name" value="Split_barrel_FMN-bd"/>
</dbReference>
<gene>
    <name evidence="3" type="ORF">HUK68_17605</name>
</gene>
<dbReference type="GO" id="GO:0042602">
    <property type="term" value="F:riboflavin reductase (NADPH) activity"/>
    <property type="evidence" value="ECO:0007669"/>
    <property type="project" value="TreeGrafter"/>
</dbReference>
<dbReference type="RefSeq" id="WP_175505358.1">
    <property type="nucleotide sequence ID" value="NZ_CAURQT010000006.1"/>
</dbReference>
<protein>
    <submittedName>
        <fullName evidence="3">Flavin reductase</fullName>
    </submittedName>
</protein>